<dbReference type="Gene3D" id="1.20.5.4130">
    <property type="match status" value="1"/>
</dbReference>
<name>A0A6J1B3D0_9ROSI</name>
<dbReference type="PANTHER" id="PTHR36766">
    <property type="entry name" value="PLANT BROAD-SPECTRUM MILDEW RESISTANCE PROTEIN RPW8"/>
    <property type="match status" value="1"/>
</dbReference>
<evidence type="ECO:0000313" key="13">
    <source>
        <dbReference type="RefSeq" id="XP_021293866.1"/>
    </source>
</evidence>
<evidence type="ECO:0000256" key="2">
    <source>
        <dbReference type="ARBA" id="ARBA00022737"/>
    </source>
</evidence>
<dbReference type="InterPro" id="IPR058922">
    <property type="entry name" value="WHD_DRP"/>
</dbReference>
<reference evidence="12 13" key="1">
    <citation type="submission" date="2025-04" db="UniProtKB">
        <authorList>
            <consortium name="RefSeq"/>
        </authorList>
    </citation>
    <scope>IDENTIFICATION</scope>
    <source>
        <tissue evidence="12 13">Leaf</tissue>
    </source>
</reference>
<dbReference type="Gene3D" id="3.80.10.10">
    <property type="entry name" value="Ribonuclease Inhibitor"/>
    <property type="match status" value="2"/>
</dbReference>
<evidence type="ECO:0000313" key="14">
    <source>
        <dbReference type="RefSeq" id="XP_021293867.1"/>
    </source>
</evidence>
<dbReference type="FunFam" id="3.40.50.300:FF:001091">
    <property type="entry name" value="Probable disease resistance protein At1g61300"/>
    <property type="match status" value="1"/>
</dbReference>
<dbReference type="GO" id="GO:0006952">
    <property type="term" value="P:defense response"/>
    <property type="evidence" value="ECO:0007669"/>
    <property type="project" value="UniProtKB-KW"/>
</dbReference>
<dbReference type="InterPro" id="IPR027417">
    <property type="entry name" value="P-loop_NTPase"/>
</dbReference>
<dbReference type="RefSeq" id="XP_021293871.1">
    <property type="nucleotide sequence ID" value="XM_021438196.1"/>
</dbReference>
<evidence type="ECO:0000313" key="19">
    <source>
        <dbReference type="RefSeq" id="XP_021293873.1"/>
    </source>
</evidence>
<dbReference type="InterPro" id="IPR002182">
    <property type="entry name" value="NB-ARC"/>
</dbReference>
<feature type="domain" description="NB-ARC" evidence="6">
    <location>
        <begin position="186"/>
        <end position="352"/>
    </location>
</feature>
<evidence type="ECO:0000313" key="11">
    <source>
        <dbReference type="Proteomes" id="UP000504621"/>
    </source>
</evidence>
<dbReference type="SUPFAM" id="SSF52540">
    <property type="entry name" value="P-loop containing nucleoside triphosphate hydrolases"/>
    <property type="match status" value="1"/>
</dbReference>
<evidence type="ECO:0000313" key="15">
    <source>
        <dbReference type="RefSeq" id="XP_021293868.1"/>
    </source>
</evidence>
<dbReference type="Proteomes" id="UP000504621">
    <property type="component" value="Unplaced"/>
</dbReference>
<evidence type="ECO:0000313" key="18">
    <source>
        <dbReference type="RefSeq" id="XP_021293872.1"/>
    </source>
</evidence>
<evidence type="ECO:0000259" key="10">
    <source>
        <dbReference type="Pfam" id="PF25019"/>
    </source>
</evidence>
<dbReference type="AlphaFoldDB" id="A0A6J1B3D0"/>
<dbReference type="Pfam" id="PF23598">
    <property type="entry name" value="LRR_14"/>
    <property type="match status" value="1"/>
</dbReference>
<keyword evidence="1" id="KW-0433">Leucine-rich repeat</keyword>
<dbReference type="InterPro" id="IPR036388">
    <property type="entry name" value="WH-like_DNA-bd_sf"/>
</dbReference>
<evidence type="ECO:0000313" key="21">
    <source>
        <dbReference type="RefSeq" id="XP_021293875.1"/>
    </source>
</evidence>
<gene>
    <name evidence="12 13 14 15 16 17 18 19 20 21 22 23 24" type="primary">LOC110423814</name>
</gene>
<dbReference type="Pfam" id="PF18052">
    <property type="entry name" value="Rx_N"/>
    <property type="match status" value="1"/>
</dbReference>
<evidence type="ECO:0000313" key="23">
    <source>
        <dbReference type="RefSeq" id="XP_021293877.1"/>
    </source>
</evidence>
<dbReference type="RefSeq" id="XP_021293874.1">
    <property type="nucleotide sequence ID" value="XM_021438199.1"/>
</dbReference>
<dbReference type="RefSeq" id="XP_021293872.1">
    <property type="nucleotide sequence ID" value="XM_021438197.1"/>
</dbReference>
<proteinExistence type="predicted"/>
<protein>
    <submittedName>
        <fullName evidence="12 13">Disease resistance protein RGA3</fullName>
    </submittedName>
</protein>
<accession>A0A6J1B3D0</accession>
<dbReference type="RefSeq" id="XP_021293868.1">
    <property type="nucleotide sequence ID" value="XM_021438193.1"/>
</dbReference>
<dbReference type="RefSeq" id="XP_021293873.1">
    <property type="nucleotide sequence ID" value="XM_021438198.1"/>
</dbReference>
<dbReference type="Gene3D" id="1.10.8.430">
    <property type="entry name" value="Helical domain of apoptotic protease-activating factors"/>
    <property type="match status" value="1"/>
</dbReference>
<dbReference type="GO" id="GO:0051707">
    <property type="term" value="P:response to other organism"/>
    <property type="evidence" value="ECO:0007669"/>
    <property type="project" value="UniProtKB-ARBA"/>
</dbReference>
<evidence type="ECO:0000313" key="17">
    <source>
        <dbReference type="RefSeq" id="XP_021293871.1"/>
    </source>
</evidence>
<dbReference type="OrthoDB" id="985123at2759"/>
<dbReference type="Pfam" id="PF25019">
    <property type="entry name" value="LRR_R13L1-DRL21"/>
    <property type="match status" value="1"/>
</dbReference>
<dbReference type="CDD" id="cd14798">
    <property type="entry name" value="RX-CC_like"/>
    <property type="match status" value="1"/>
</dbReference>
<feature type="domain" description="R13L1/DRL21-like LRR repeat region" evidence="10">
    <location>
        <begin position="753"/>
        <end position="883"/>
    </location>
</feature>
<keyword evidence="2" id="KW-0677">Repeat</keyword>
<dbReference type="RefSeq" id="XP_021293876.1">
    <property type="nucleotide sequence ID" value="XM_021438201.1"/>
</dbReference>
<evidence type="ECO:0000256" key="4">
    <source>
        <dbReference type="ARBA" id="ARBA00022821"/>
    </source>
</evidence>
<dbReference type="Gene3D" id="1.10.10.10">
    <property type="entry name" value="Winged helix-like DNA-binding domain superfamily/Winged helix DNA-binding domain"/>
    <property type="match status" value="1"/>
</dbReference>
<evidence type="ECO:0000313" key="12">
    <source>
        <dbReference type="RefSeq" id="XP_021293865.1"/>
    </source>
</evidence>
<dbReference type="SUPFAM" id="SSF52058">
    <property type="entry name" value="L domain-like"/>
    <property type="match status" value="1"/>
</dbReference>
<feature type="domain" description="Disease resistance R13L4/SHOC-2-like LRR" evidence="9">
    <location>
        <begin position="586"/>
        <end position="725"/>
    </location>
</feature>
<dbReference type="PRINTS" id="PR00364">
    <property type="entry name" value="DISEASERSIST"/>
</dbReference>
<dbReference type="FunFam" id="1.10.10.10:FF:000322">
    <property type="entry name" value="Probable disease resistance protein At1g63360"/>
    <property type="match status" value="1"/>
</dbReference>
<dbReference type="GeneID" id="110423814"/>
<dbReference type="RefSeq" id="XP_021293878.1">
    <property type="nucleotide sequence ID" value="XM_021438203.1"/>
</dbReference>
<evidence type="ECO:0000259" key="6">
    <source>
        <dbReference type="Pfam" id="PF00931"/>
    </source>
</evidence>
<evidence type="ECO:0000256" key="5">
    <source>
        <dbReference type="ARBA" id="ARBA00022840"/>
    </source>
</evidence>
<evidence type="ECO:0000313" key="20">
    <source>
        <dbReference type="RefSeq" id="XP_021293874.1"/>
    </source>
</evidence>
<dbReference type="InterPro" id="IPR032675">
    <property type="entry name" value="LRR_dom_sf"/>
</dbReference>
<dbReference type="Gene3D" id="3.40.50.300">
    <property type="entry name" value="P-loop containing nucleotide triphosphate hydrolases"/>
    <property type="match status" value="1"/>
</dbReference>
<dbReference type="RefSeq" id="XP_021293867.1">
    <property type="nucleotide sequence ID" value="XM_021438192.1"/>
</dbReference>
<feature type="domain" description="Disease resistance N-terminal" evidence="7">
    <location>
        <begin position="6"/>
        <end position="97"/>
    </location>
</feature>
<keyword evidence="3" id="KW-0547">Nucleotide-binding</keyword>
<keyword evidence="4" id="KW-0611">Plant defense</keyword>
<keyword evidence="11" id="KW-1185">Reference proteome</keyword>
<dbReference type="GO" id="GO:0043531">
    <property type="term" value="F:ADP binding"/>
    <property type="evidence" value="ECO:0007669"/>
    <property type="project" value="InterPro"/>
</dbReference>
<evidence type="ECO:0000259" key="7">
    <source>
        <dbReference type="Pfam" id="PF18052"/>
    </source>
</evidence>
<dbReference type="RefSeq" id="XP_021293875.1">
    <property type="nucleotide sequence ID" value="XM_021438200.1"/>
</dbReference>
<dbReference type="PANTHER" id="PTHR36766:SF45">
    <property type="entry name" value="NB-ARC DOMAIN-CONTAINING PROTEIN"/>
    <property type="match status" value="1"/>
</dbReference>
<feature type="domain" description="Disease resistance protein winged helix" evidence="8">
    <location>
        <begin position="439"/>
        <end position="511"/>
    </location>
</feature>
<evidence type="ECO:0000256" key="1">
    <source>
        <dbReference type="ARBA" id="ARBA00022614"/>
    </source>
</evidence>
<dbReference type="GO" id="GO:0005524">
    <property type="term" value="F:ATP binding"/>
    <property type="evidence" value="ECO:0007669"/>
    <property type="project" value="UniProtKB-KW"/>
</dbReference>
<evidence type="ECO:0000259" key="8">
    <source>
        <dbReference type="Pfam" id="PF23559"/>
    </source>
</evidence>
<dbReference type="InterPro" id="IPR055414">
    <property type="entry name" value="LRR_R13L4/SHOC2-like"/>
</dbReference>
<dbReference type="RefSeq" id="XP_021293865.1">
    <property type="nucleotide sequence ID" value="XM_021438190.1"/>
</dbReference>
<evidence type="ECO:0000313" key="24">
    <source>
        <dbReference type="RefSeq" id="XP_021293878.1"/>
    </source>
</evidence>
<dbReference type="Pfam" id="PF00931">
    <property type="entry name" value="NB-ARC"/>
    <property type="match status" value="1"/>
</dbReference>
<sequence length="1026" mass="116164">MADALVSGVLEQLTSIGLQVAGNGVRLVVGVNEEVKNLSSAFRTIRAVLVDAEKRQVKEEAVKVWLDKLRNVSYDIEDVLDEWNTAILRSQIEGYNGSPSTSTPLSQVCSWIQPSGVSIPRLVQRRDIAVRIKELNERLQAIAKEKDDYAFIVNLNTNNDLGPERPKTTYFIDESEICGRDQDRNTIMSMLLGENNHAKRGIPIISIVGMGGIGKTTLAQIVYNHQDLNAYFQKKIWVCVSDPFDEMRIAKAILETLTGVASSFSELSTVLEKIHESIVGKRFLLVLDDVWTEDERKWQSLKYCLNGGSQGSKILVTTRKENVATIMGCTKLFQLGKLSKEDCWSLFSHIAFFGRNGRERDSLEDIGKKIADKCQGLPLAAKTLGGLLRFKRSREQWQRILDSHMWELDEAEKGLFSPLLLSYYDLPSPLRQCFSYCAIFPKDHKIEKDLLIKLWMAQGFLGEMQGTKMETVGEEYFDNLAMRSFFQEFEKDEDDDSIIRCKMHDIVHEFAQLLRKAECFLVASNGIEEQIVDCYYENARHLTFILDDEHVAIPNPIYNLKKLRSLRVDLSHFDLSNLKISVPRLFDQLTCLRMLDLSSKRFRQQSAIKGLPRAIGCLIHLRYLNLEGNKGLERLPETLCELPNLQTLNIRLCSSLKELPIGIERLVNLRHLQNAGTYGCNSMPPGMRSLTCLQTLEEFVVYSFDALRIKGRCNISDLGSLAHLRGNLKIIGLGNVRTGNKAGDAGLRNETGVRNLQGNLKIIGLENERTGNEAEHAILQNKTGLRNLTLSFNSNAKTKRITDEASVLDKRITDEASVLEALQPPSYLESLNINRMNGPTVYPSWMASLTMLKRVILWACFNWKTLPPMGKLPFLEHLEIWEMKKVKRVGEEFMGLEREDGQTSSSSSSSNNNNIAFPNLKHLKFQFMEEWEEWEYGNLSTSIGHDGSCCTTIMPCLRSLNINSCLKLKSLPCHLLQKRTLQVLEIFDCPILGERCLRNGTGDGWPYISHIPTITINGEDVKRDGH</sequence>
<evidence type="ECO:0000313" key="22">
    <source>
        <dbReference type="RefSeq" id="XP_021293876.1"/>
    </source>
</evidence>
<dbReference type="RefSeq" id="XP_021293870.1">
    <property type="nucleotide sequence ID" value="XM_021438195.1"/>
</dbReference>
<dbReference type="RefSeq" id="XP_021293866.1">
    <property type="nucleotide sequence ID" value="XM_021438191.1"/>
</dbReference>
<dbReference type="InterPro" id="IPR038005">
    <property type="entry name" value="RX-like_CC"/>
</dbReference>
<dbReference type="Pfam" id="PF23559">
    <property type="entry name" value="WHD_DRP"/>
    <property type="match status" value="1"/>
</dbReference>
<keyword evidence="5" id="KW-0067">ATP-binding</keyword>
<organism evidence="11 18">
    <name type="scientific">Herrania umbratica</name>
    <dbReference type="NCBI Taxonomy" id="108875"/>
    <lineage>
        <taxon>Eukaryota</taxon>
        <taxon>Viridiplantae</taxon>
        <taxon>Streptophyta</taxon>
        <taxon>Embryophyta</taxon>
        <taxon>Tracheophyta</taxon>
        <taxon>Spermatophyta</taxon>
        <taxon>Magnoliopsida</taxon>
        <taxon>eudicotyledons</taxon>
        <taxon>Gunneridae</taxon>
        <taxon>Pentapetalae</taxon>
        <taxon>rosids</taxon>
        <taxon>malvids</taxon>
        <taxon>Malvales</taxon>
        <taxon>Malvaceae</taxon>
        <taxon>Byttnerioideae</taxon>
        <taxon>Herrania</taxon>
    </lineage>
</organism>
<evidence type="ECO:0000259" key="9">
    <source>
        <dbReference type="Pfam" id="PF23598"/>
    </source>
</evidence>
<dbReference type="InterPro" id="IPR056789">
    <property type="entry name" value="LRR_R13L1-DRL21"/>
</dbReference>
<evidence type="ECO:0000256" key="3">
    <source>
        <dbReference type="ARBA" id="ARBA00022741"/>
    </source>
</evidence>
<dbReference type="RefSeq" id="XP_021293877.1">
    <property type="nucleotide sequence ID" value="XM_021438202.1"/>
</dbReference>
<evidence type="ECO:0000313" key="16">
    <source>
        <dbReference type="RefSeq" id="XP_021293870.1"/>
    </source>
</evidence>
<dbReference type="InterPro" id="IPR041118">
    <property type="entry name" value="Rx_N"/>
</dbReference>
<dbReference type="InterPro" id="IPR042197">
    <property type="entry name" value="Apaf_helical"/>
</dbReference>